<accession>A0ABW5WEY5</accession>
<keyword evidence="6" id="KW-1185">Reference proteome</keyword>
<keyword evidence="1" id="KW-0805">Transcription regulation</keyword>
<dbReference type="Proteomes" id="UP001597478">
    <property type="component" value="Unassembled WGS sequence"/>
</dbReference>
<sequence length="125" mass="13252">MSATNHDTVVTVDATSKVPPYEQVRSELARKINDGTLAVGTKLPTVRGLAADLGIAPNTIARAYRELEEAGLIETKGRSGTFVGATGDRSRQRVRDAAREYAATARRLGLSDEEALAIVTAALEA</sequence>
<dbReference type="PROSITE" id="PS50949">
    <property type="entry name" value="HTH_GNTR"/>
    <property type="match status" value="1"/>
</dbReference>
<keyword evidence="2" id="KW-0238">DNA-binding</keyword>
<dbReference type="InterPro" id="IPR036390">
    <property type="entry name" value="WH_DNA-bd_sf"/>
</dbReference>
<evidence type="ECO:0000256" key="2">
    <source>
        <dbReference type="ARBA" id="ARBA00023125"/>
    </source>
</evidence>
<keyword evidence="3" id="KW-0804">Transcription</keyword>
<dbReference type="EMBL" id="JBHUOF010000034">
    <property type="protein sequence ID" value="MFD2801719.1"/>
    <property type="molecule type" value="Genomic_DNA"/>
</dbReference>
<organism evidence="5 6">
    <name type="scientific">Prauserella oleivorans</name>
    <dbReference type="NCBI Taxonomy" id="1478153"/>
    <lineage>
        <taxon>Bacteria</taxon>
        <taxon>Bacillati</taxon>
        <taxon>Actinomycetota</taxon>
        <taxon>Actinomycetes</taxon>
        <taxon>Pseudonocardiales</taxon>
        <taxon>Pseudonocardiaceae</taxon>
        <taxon>Prauserella</taxon>
    </lineage>
</organism>
<dbReference type="CDD" id="cd07377">
    <property type="entry name" value="WHTH_GntR"/>
    <property type="match status" value="1"/>
</dbReference>
<dbReference type="PANTHER" id="PTHR38445">
    <property type="entry name" value="HTH-TYPE TRANSCRIPTIONAL REPRESSOR YTRA"/>
    <property type="match status" value="1"/>
</dbReference>
<evidence type="ECO:0000256" key="1">
    <source>
        <dbReference type="ARBA" id="ARBA00023015"/>
    </source>
</evidence>
<dbReference type="PANTHER" id="PTHR38445:SF9">
    <property type="entry name" value="HTH-TYPE TRANSCRIPTIONAL REPRESSOR YTRA"/>
    <property type="match status" value="1"/>
</dbReference>
<dbReference type="SUPFAM" id="SSF46785">
    <property type="entry name" value="Winged helix' DNA-binding domain"/>
    <property type="match status" value="1"/>
</dbReference>
<dbReference type="Pfam" id="PF00392">
    <property type="entry name" value="GntR"/>
    <property type="match status" value="1"/>
</dbReference>
<dbReference type="RefSeq" id="WP_377393141.1">
    <property type="nucleotide sequence ID" value="NZ_JBHSAN010000035.1"/>
</dbReference>
<evidence type="ECO:0000313" key="6">
    <source>
        <dbReference type="Proteomes" id="UP001597478"/>
    </source>
</evidence>
<dbReference type="Gene3D" id="1.10.10.10">
    <property type="entry name" value="Winged helix-like DNA-binding domain superfamily/Winged helix DNA-binding domain"/>
    <property type="match status" value="1"/>
</dbReference>
<reference evidence="6" key="1">
    <citation type="journal article" date="2019" name="Int. J. Syst. Evol. Microbiol.">
        <title>The Global Catalogue of Microorganisms (GCM) 10K type strain sequencing project: providing services to taxonomists for standard genome sequencing and annotation.</title>
        <authorList>
            <consortium name="The Broad Institute Genomics Platform"/>
            <consortium name="The Broad Institute Genome Sequencing Center for Infectious Disease"/>
            <person name="Wu L."/>
            <person name="Ma J."/>
        </authorList>
    </citation>
    <scope>NUCLEOTIDE SEQUENCE [LARGE SCALE GENOMIC DNA]</scope>
    <source>
        <strain evidence="6">IBRC-M 10906</strain>
    </source>
</reference>
<gene>
    <name evidence="5" type="ORF">ACFS2C_20220</name>
</gene>
<protein>
    <submittedName>
        <fullName evidence="5">GntR family transcriptional regulator</fullName>
    </submittedName>
</protein>
<dbReference type="InterPro" id="IPR036388">
    <property type="entry name" value="WH-like_DNA-bd_sf"/>
</dbReference>
<dbReference type="InterPro" id="IPR000524">
    <property type="entry name" value="Tscrpt_reg_HTH_GntR"/>
</dbReference>
<name>A0ABW5WEY5_9PSEU</name>
<comment type="caution">
    <text evidence="5">The sequence shown here is derived from an EMBL/GenBank/DDBJ whole genome shotgun (WGS) entry which is preliminary data.</text>
</comment>
<proteinExistence type="predicted"/>
<feature type="domain" description="HTH gntR-type" evidence="4">
    <location>
        <begin position="18"/>
        <end position="86"/>
    </location>
</feature>
<evidence type="ECO:0000256" key="3">
    <source>
        <dbReference type="ARBA" id="ARBA00023163"/>
    </source>
</evidence>
<evidence type="ECO:0000259" key="4">
    <source>
        <dbReference type="PROSITE" id="PS50949"/>
    </source>
</evidence>
<evidence type="ECO:0000313" key="5">
    <source>
        <dbReference type="EMBL" id="MFD2801719.1"/>
    </source>
</evidence>
<dbReference type="SMART" id="SM00345">
    <property type="entry name" value="HTH_GNTR"/>
    <property type="match status" value="1"/>
</dbReference>